<feature type="region of interest" description="Disordered" evidence="1">
    <location>
        <begin position="150"/>
        <end position="222"/>
    </location>
</feature>
<reference evidence="3" key="1">
    <citation type="submission" date="2016-04" db="EMBL/GenBank/DDBJ databases">
        <title>Cephalotus genome sequencing.</title>
        <authorList>
            <person name="Fukushima K."/>
            <person name="Hasebe M."/>
            <person name="Fang X."/>
        </authorList>
    </citation>
    <scope>NUCLEOTIDE SEQUENCE [LARGE SCALE GENOMIC DNA]</scope>
    <source>
        <strain evidence="3">cv. St1</strain>
    </source>
</reference>
<evidence type="ECO:0000256" key="1">
    <source>
        <dbReference type="SAM" id="MobiDB-lite"/>
    </source>
</evidence>
<comment type="caution">
    <text evidence="2">The sequence shown here is derived from an EMBL/GenBank/DDBJ whole genome shotgun (WGS) entry which is preliminary data.</text>
</comment>
<proteinExistence type="predicted"/>
<dbReference type="AlphaFoldDB" id="A0A1Q3CIL3"/>
<gene>
    <name evidence="2" type="ORF">CFOL_v3_23519</name>
</gene>
<protein>
    <submittedName>
        <fullName evidence="2">Zf-CCHC_4 domain-containing protein</fullName>
    </submittedName>
</protein>
<name>A0A1Q3CIL3_CEPFO</name>
<dbReference type="EMBL" id="BDDD01002110">
    <property type="protein sequence ID" value="GAV80057.1"/>
    <property type="molecule type" value="Genomic_DNA"/>
</dbReference>
<dbReference type="InterPro" id="IPR040256">
    <property type="entry name" value="At4g02000-like"/>
</dbReference>
<sequence>MDTSTTNRYALMFAHVCIEMNATTPFPENINLVLEDGSTTSIGVEYPSRPAACTLCKVFDHSNRNCPRVARREWIPRPVLMAQRKPEDVEGWITFKKKNNSGTIGNQAPSDVVGVELNLDGVELNVVGVEPLVEPNVEPIVEGVAHAGYKPPKTPVKEGSGLYHISSQGSDESGKVMVEERNHMKTVSRPTRKLLLGSSSGHKKRKKNGHSGQGGADSHKSR</sequence>
<feature type="compositionally biased region" description="Basic and acidic residues" evidence="1">
    <location>
        <begin position="172"/>
        <end position="183"/>
    </location>
</feature>
<organism evidence="2 3">
    <name type="scientific">Cephalotus follicularis</name>
    <name type="common">Albany pitcher plant</name>
    <dbReference type="NCBI Taxonomy" id="3775"/>
    <lineage>
        <taxon>Eukaryota</taxon>
        <taxon>Viridiplantae</taxon>
        <taxon>Streptophyta</taxon>
        <taxon>Embryophyta</taxon>
        <taxon>Tracheophyta</taxon>
        <taxon>Spermatophyta</taxon>
        <taxon>Magnoliopsida</taxon>
        <taxon>eudicotyledons</taxon>
        <taxon>Gunneridae</taxon>
        <taxon>Pentapetalae</taxon>
        <taxon>rosids</taxon>
        <taxon>fabids</taxon>
        <taxon>Oxalidales</taxon>
        <taxon>Cephalotaceae</taxon>
        <taxon>Cephalotus</taxon>
    </lineage>
</organism>
<dbReference type="InParanoid" id="A0A1Q3CIL3"/>
<dbReference type="PANTHER" id="PTHR31286:SF180">
    <property type="entry name" value="OS10G0362600 PROTEIN"/>
    <property type="match status" value="1"/>
</dbReference>
<evidence type="ECO:0000313" key="3">
    <source>
        <dbReference type="Proteomes" id="UP000187406"/>
    </source>
</evidence>
<dbReference type="Proteomes" id="UP000187406">
    <property type="component" value="Unassembled WGS sequence"/>
</dbReference>
<dbReference type="OrthoDB" id="1110037at2759"/>
<evidence type="ECO:0000313" key="2">
    <source>
        <dbReference type="EMBL" id="GAV80057.1"/>
    </source>
</evidence>
<dbReference type="PANTHER" id="PTHR31286">
    <property type="entry name" value="GLYCINE-RICH CELL WALL STRUCTURAL PROTEIN 1.8-LIKE"/>
    <property type="match status" value="1"/>
</dbReference>
<accession>A0A1Q3CIL3</accession>
<keyword evidence="3" id="KW-1185">Reference proteome</keyword>